<dbReference type="EMBL" id="KB742651">
    <property type="protein sequence ID" value="EOB05935.1"/>
    <property type="molecule type" value="Genomic_DNA"/>
</dbReference>
<evidence type="ECO:0000313" key="3">
    <source>
        <dbReference type="Proteomes" id="UP000296049"/>
    </source>
</evidence>
<organism evidence="2 3">
    <name type="scientific">Anas platyrhynchos</name>
    <name type="common">Mallard</name>
    <name type="synonym">Anas boschas</name>
    <dbReference type="NCBI Taxonomy" id="8839"/>
    <lineage>
        <taxon>Eukaryota</taxon>
        <taxon>Metazoa</taxon>
        <taxon>Chordata</taxon>
        <taxon>Craniata</taxon>
        <taxon>Vertebrata</taxon>
        <taxon>Euteleostomi</taxon>
        <taxon>Archelosauria</taxon>
        <taxon>Archosauria</taxon>
        <taxon>Dinosauria</taxon>
        <taxon>Saurischia</taxon>
        <taxon>Theropoda</taxon>
        <taxon>Coelurosauria</taxon>
        <taxon>Aves</taxon>
        <taxon>Neognathae</taxon>
        <taxon>Galloanserae</taxon>
        <taxon>Anseriformes</taxon>
        <taxon>Anatidae</taxon>
        <taxon>Anatinae</taxon>
        <taxon>Anas</taxon>
    </lineage>
</organism>
<protein>
    <submittedName>
        <fullName evidence="2">Uncharacterized protein</fullName>
    </submittedName>
</protein>
<feature type="region of interest" description="Disordered" evidence="1">
    <location>
        <begin position="424"/>
        <end position="480"/>
    </location>
</feature>
<dbReference type="AlphaFoldDB" id="R0LW03"/>
<dbReference type="Proteomes" id="UP000296049">
    <property type="component" value="Unassembled WGS sequence"/>
</dbReference>
<proteinExistence type="predicted"/>
<evidence type="ECO:0000256" key="1">
    <source>
        <dbReference type="SAM" id="MobiDB-lite"/>
    </source>
</evidence>
<accession>R0LW03</accession>
<evidence type="ECO:0000313" key="2">
    <source>
        <dbReference type="EMBL" id="EOB05935.1"/>
    </source>
</evidence>
<sequence length="839" mass="91271">MGARENPSRVERGRNGTKFCESWKLLQKSSPSPLSANAYPASLAYEGRSWPVPAEPPLRYGLTRRAITGSETSTTWLVTTGLIDIPMVEQKQTQCRRAMQDKQATCVPLWCFIPTSASLSRNYWPSGCISQRNLTRGLQPHQAAASTVVAATLLSLPFGMLSPVVQCNDSEQNPLHTTQRTPRSPQPGARGARLSSELIPQPLSIPQLPQTCRQLPSFTFFHCSNAARFLQDTTPSDPVPVFYIIGAFPHQSGVWEHKVWEWESSHYRGWHQLNKTHRPLCAAGLQHLLRSLLQSLMLSSGSVIMPPAWKTNELAGIFPLHPNAHTIRFAIIFERLALGQQVISLVQLPTNHPDGEKGGTTARSLSETRGPGRGPTEKSRRITKKPCSSPAPYPGTFSSTVSIPGAETCLGTRRGGNGAVELLRGPREEHKGRGAAHGADASCRTVSRAKRGTHAGCRATLSRTTGSKGQTDSEQPGFNAELAQNRSEVEQIEMPDPGNTRSSSKVHRTQSANATINYPVAVCDTLLRGCVRVSMTRSRATWQHAASRLRPDATSPSHGSPQTAPRCVLAKGLILPAALRSRQQEQVRDCQLAGCPQNQGTPNQRELGGKQGAGMRRRLHEAAQQRTPVKSAKRESSSPCGHRGRRAPGMLLSASPGIEGTPESLSRGLQLPAAADSLRAPRTRPQELKTPNTTSSAQRTPSAVREELMSARSTPVPPPSHKWALQGSFPLPQTSPRTQCGSAERCRHAHGTVSRQPRGEGTGDNMLSQRDLVPEPQGEGTGDNVLSQRDLVPPSCQEAAAARLRARTDPANLIKTLNADQSDSGWKHRLLLHLQHREH</sequence>
<keyword evidence="3" id="KW-1185">Reference proteome</keyword>
<feature type="compositionally biased region" description="Polar residues" evidence="1">
    <location>
        <begin position="689"/>
        <end position="701"/>
    </location>
</feature>
<feature type="compositionally biased region" description="Polar residues" evidence="1">
    <location>
        <begin position="461"/>
        <end position="480"/>
    </location>
</feature>
<feature type="compositionally biased region" description="Polar residues" evidence="1">
    <location>
        <begin position="731"/>
        <end position="741"/>
    </location>
</feature>
<feature type="compositionally biased region" description="Polar residues" evidence="1">
    <location>
        <begin position="169"/>
        <end position="183"/>
    </location>
</feature>
<feature type="region of interest" description="Disordered" evidence="1">
    <location>
        <begin position="349"/>
        <end position="399"/>
    </location>
</feature>
<feature type="region of interest" description="Disordered" evidence="1">
    <location>
        <begin position="593"/>
        <end position="791"/>
    </location>
</feature>
<reference evidence="3" key="1">
    <citation type="journal article" date="2013" name="Nat. Genet.">
        <title>The duck genome and transcriptome provide insight into an avian influenza virus reservoir species.</title>
        <authorList>
            <person name="Huang Y."/>
            <person name="Li Y."/>
            <person name="Burt D.W."/>
            <person name="Chen H."/>
            <person name="Zhang Y."/>
            <person name="Qian W."/>
            <person name="Kim H."/>
            <person name="Gan S."/>
            <person name="Zhao Y."/>
            <person name="Li J."/>
            <person name="Yi K."/>
            <person name="Feng H."/>
            <person name="Zhu P."/>
            <person name="Li B."/>
            <person name="Liu Q."/>
            <person name="Fairley S."/>
            <person name="Magor K.E."/>
            <person name="Du Z."/>
            <person name="Hu X."/>
            <person name="Goodman L."/>
            <person name="Tafer H."/>
            <person name="Vignal A."/>
            <person name="Lee T."/>
            <person name="Kim K.W."/>
            <person name="Sheng Z."/>
            <person name="An Y."/>
            <person name="Searle S."/>
            <person name="Herrero J."/>
            <person name="Groenen M.A."/>
            <person name="Crooijmans R.P."/>
            <person name="Faraut T."/>
            <person name="Cai Q."/>
            <person name="Webster R.G."/>
            <person name="Aldridge J.R."/>
            <person name="Warren W.C."/>
            <person name="Bartschat S."/>
            <person name="Kehr S."/>
            <person name="Marz M."/>
            <person name="Stadler P.F."/>
            <person name="Smith J."/>
            <person name="Kraus R.H."/>
            <person name="Zhao Y."/>
            <person name="Ren L."/>
            <person name="Fei J."/>
            <person name="Morisson M."/>
            <person name="Kaiser P."/>
            <person name="Griffin D.K."/>
            <person name="Rao M."/>
            <person name="Pitel F."/>
            <person name="Wang J."/>
            <person name="Li N."/>
        </authorList>
    </citation>
    <scope>NUCLEOTIDE SEQUENCE [LARGE SCALE GENOMIC DNA]</scope>
</reference>
<feature type="region of interest" description="Disordered" evidence="1">
    <location>
        <begin position="169"/>
        <end position="193"/>
    </location>
</feature>
<name>R0LW03_ANAPL</name>
<gene>
    <name evidence="2" type="ORF">Anapl_00590</name>
</gene>